<dbReference type="AlphaFoldDB" id="A0A8R1TK41"/>
<reference evidence="2" key="1">
    <citation type="submission" date="2013-10" db="EMBL/GenBank/DDBJ databases">
        <title>Genome sequencing of Onchocerca volvulus.</title>
        <authorList>
            <person name="Cotton J."/>
            <person name="Tsai J."/>
            <person name="Stanley E."/>
            <person name="Tracey A."/>
            <person name="Holroyd N."/>
            <person name="Lustigman S."/>
            <person name="Berriman M."/>
        </authorList>
    </citation>
    <scope>NUCLEOTIDE SEQUENCE</scope>
</reference>
<evidence type="ECO:0000313" key="1">
    <source>
        <dbReference type="EnsemblMetazoa" id="OVOC10559.1"/>
    </source>
</evidence>
<dbReference type="Proteomes" id="UP000024404">
    <property type="component" value="Unassembled WGS sequence"/>
</dbReference>
<protein>
    <submittedName>
        <fullName evidence="1">Uncharacterized protein</fullName>
    </submittedName>
</protein>
<keyword evidence="2" id="KW-1185">Reference proteome</keyword>
<name>A0A8R1TK41_ONCVO</name>
<evidence type="ECO:0000313" key="2">
    <source>
        <dbReference type="Proteomes" id="UP000024404"/>
    </source>
</evidence>
<sequence length="75" mass="8935">MNKLVIQVKQSKYRQAFCVTERITDQLHETLKVARESQDPEIWFISHIFFDFLFCNASRHVTHRGIADLLNRDND</sequence>
<organism evidence="1 2">
    <name type="scientific">Onchocerca volvulus</name>
    <dbReference type="NCBI Taxonomy" id="6282"/>
    <lineage>
        <taxon>Eukaryota</taxon>
        <taxon>Metazoa</taxon>
        <taxon>Ecdysozoa</taxon>
        <taxon>Nematoda</taxon>
        <taxon>Chromadorea</taxon>
        <taxon>Rhabditida</taxon>
        <taxon>Spirurina</taxon>
        <taxon>Spiruromorpha</taxon>
        <taxon>Filarioidea</taxon>
        <taxon>Onchocercidae</taxon>
        <taxon>Onchocerca</taxon>
    </lineage>
</organism>
<proteinExistence type="predicted"/>
<reference evidence="1" key="2">
    <citation type="submission" date="2022-06" db="UniProtKB">
        <authorList>
            <consortium name="EnsemblMetazoa"/>
        </authorList>
    </citation>
    <scope>IDENTIFICATION</scope>
</reference>
<accession>A0A8R1TK41</accession>
<dbReference type="EMBL" id="CMVM020000344">
    <property type="status" value="NOT_ANNOTATED_CDS"/>
    <property type="molecule type" value="Genomic_DNA"/>
</dbReference>
<dbReference type="EnsemblMetazoa" id="OVOC10559.1">
    <property type="protein sequence ID" value="OVOC10559.1"/>
    <property type="gene ID" value="WBGene00247368"/>
</dbReference>